<evidence type="ECO:0000313" key="9">
    <source>
        <dbReference type="Proteomes" id="UP000306340"/>
    </source>
</evidence>
<protein>
    <submittedName>
        <fullName evidence="8">Cell division protein FtsK</fullName>
    </submittedName>
</protein>
<keyword evidence="8" id="KW-0132">Cell division</keyword>
<feature type="transmembrane region" description="Helical" evidence="6">
    <location>
        <begin position="194"/>
        <end position="213"/>
    </location>
</feature>
<organism evidence="8 9">
    <name type="scientific">Cereibacter changlensis</name>
    <dbReference type="NCBI Taxonomy" id="402884"/>
    <lineage>
        <taxon>Bacteria</taxon>
        <taxon>Pseudomonadati</taxon>
        <taxon>Pseudomonadota</taxon>
        <taxon>Alphaproteobacteria</taxon>
        <taxon>Rhodobacterales</taxon>
        <taxon>Paracoccaceae</taxon>
        <taxon>Cereibacter</taxon>
    </lineage>
</organism>
<keyword evidence="3 6" id="KW-0812">Transmembrane</keyword>
<evidence type="ECO:0000313" key="8">
    <source>
        <dbReference type="EMBL" id="TKA96039.1"/>
    </source>
</evidence>
<gene>
    <name evidence="8" type="ORF">FAZ78_13570</name>
</gene>
<feature type="transmembrane region" description="Helical" evidence="6">
    <location>
        <begin position="69"/>
        <end position="96"/>
    </location>
</feature>
<sequence>MASYQVRQRDPLLDQNTQAMLERRGRELMGAGLILAGVIFALMLMSYSPEDPGWMVATDEPAQNILGRFGAAVASTLIIIGGMGAWGLPLVLLAWGVRFVLHRGEERALSRVVFAVIAVALGSVFAATHVPGADWPHSFGLGGLFGDTVLGALLEVTPLGAAMGLKMFSLLAGAGFLAMSLYVCGFDMRELRAIAHFLLVGLVVSYNSLLILVSRGASGSAQAAVAMQDRYRQHREGRAAVAEAAVRD</sequence>
<dbReference type="InterPro" id="IPR025199">
    <property type="entry name" value="FtsK_4TM"/>
</dbReference>
<dbReference type="GO" id="GO:0005886">
    <property type="term" value="C:plasma membrane"/>
    <property type="evidence" value="ECO:0007669"/>
    <property type="project" value="UniProtKB-SubCell"/>
</dbReference>
<dbReference type="Pfam" id="PF13491">
    <property type="entry name" value="FtsK_4TM"/>
    <property type="match status" value="1"/>
</dbReference>
<evidence type="ECO:0000256" key="2">
    <source>
        <dbReference type="ARBA" id="ARBA00022475"/>
    </source>
</evidence>
<evidence type="ECO:0000256" key="4">
    <source>
        <dbReference type="ARBA" id="ARBA00022989"/>
    </source>
</evidence>
<keyword evidence="4 6" id="KW-1133">Transmembrane helix</keyword>
<evidence type="ECO:0000256" key="3">
    <source>
        <dbReference type="ARBA" id="ARBA00022692"/>
    </source>
</evidence>
<feature type="transmembrane region" description="Helical" evidence="6">
    <location>
        <begin position="168"/>
        <end position="188"/>
    </location>
</feature>
<feature type="domain" description="DNA translocase FtsK 4TM region" evidence="7">
    <location>
        <begin position="22"/>
        <end position="176"/>
    </location>
</feature>
<evidence type="ECO:0000256" key="6">
    <source>
        <dbReference type="SAM" id="Phobius"/>
    </source>
</evidence>
<reference evidence="8 9" key="1">
    <citation type="submission" date="2019-04" db="EMBL/GenBank/DDBJ databases">
        <title>Crypto-aerobic microbial life in anoxic (sulfidic) marine sediments.</title>
        <authorList>
            <person name="Bhattacharya S."/>
            <person name="Roy C."/>
            <person name="Mondal N."/>
            <person name="Sarkar J."/>
            <person name="Mandal S."/>
            <person name="Rameez M.J."/>
            <person name="Ghosh W."/>
        </authorList>
    </citation>
    <scope>NUCLEOTIDE SEQUENCE [LARGE SCALE GENOMIC DNA]</scope>
    <source>
        <strain evidence="8 9">SBBC</strain>
    </source>
</reference>
<dbReference type="AlphaFoldDB" id="A0A4U0YYM2"/>
<comment type="caution">
    <text evidence="8">The sequence shown here is derived from an EMBL/GenBank/DDBJ whole genome shotgun (WGS) entry which is preliminary data.</text>
</comment>
<proteinExistence type="predicted"/>
<feature type="transmembrane region" description="Helical" evidence="6">
    <location>
        <begin position="28"/>
        <end position="49"/>
    </location>
</feature>
<evidence type="ECO:0000259" key="7">
    <source>
        <dbReference type="Pfam" id="PF13491"/>
    </source>
</evidence>
<name>A0A4U0YYM2_9RHOB</name>
<keyword evidence="8" id="KW-0131">Cell cycle</keyword>
<dbReference type="EMBL" id="SWAU01000127">
    <property type="protein sequence ID" value="TKA96039.1"/>
    <property type="molecule type" value="Genomic_DNA"/>
</dbReference>
<feature type="non-terminal residue" evidence="8">
    <location>
        <position position="248"/>
    </location>
</feature>
<accession>A0A4U0YYM2</accession>
<dbReference type="Proteomes" id="UP000306340">
    <property type="component" value="Unassembled WGS sequence"/>
</dbReference>
<dbReference type="GO" id="GO:0051301">
    <property type="term" value="P:cell division"/>
    <property type="evidence" value="ECO:0007669"/>
    <property type="project" value="UniProtKB-KW"/>
</dbReference>
<comment type="subcellular location">
    <subcellularLocation>
        <location evidence="1">Cell membrane</location>
        <topology evidence="1">Multi-pass membrane protein</topology>
    </subcellularLocation>
</comment>
<dbReference type="RefSeq" id="WP_211246136.1">
    <property type="nucleotide sequence ID" value="NZ_SWAU01000127.1"/>
</dbReference>
<keyword evidence="2" id="KW-1003">Cell membrane</keyword>
<feature type="transmembrane region" description="Helical" evidence="6">
    <location>
        <begin position="108"/>
        <end position="127"/>
    </location>
</feature>
<evidence type="ECO:0000256" key="5">
    <source>
        <dbReference type="ARBA" id="ARBA00023136"/>
    </source>
</evidence>
<evidence type="ECO:0000256" key="1">
    <source>
        <dbReference type="ARBA" id="ARBA00004651"/>
    </source>
</evidence>
<keyword evidence="5 6" id="KW-0472">Membrane</keyword>